<dbReference type="AlphaFoldDB" id="A0A238L4T6"/>
<feature type="domain" description="NAD(P)-binding" evidence="1">
    <location>
        <begin position="6"/>
        <end position="106"/>
    </location>
</feature>
<dbReference type="InterPro" id="IPR016040">
    <property type="entry name" value="NAD(P)-bd_dom"/>
</dbReference>
<dbReference type="PANTHER" id="PTHR43355:SF2">
    <property type="entry name" value="FLAVIN REDUCTASE (NADPH)"/>
    <property type="match status" value="1"/>
</dbReference>
<dbReference type="InterPro" id="IPR051606">
    <property type="entry name" value="Polyketide_Oxido-like"/>
</dbReference>
<evidence type="ECO:0000259" key="1">
    <source>
        <dbReference type="Pfam" id="PF13460"/>
    </source>
</evidence>
<sequence length="126" mass="12726">MHLIIGATGPTGSQALADLVADGQPTRAIVREASKLSTTPNEVIDGSVLNPEALRKAMTDVACLYLSLGNLPGQEDAELAIISATQAADVAKIVKLSGPSAGPASPVAIARMHGRIETAITDAGGD</sequence>
<dbReference type="GO" id="GO:0004074">
    <property type="term" value="F:biliverdin reductase [NAD(P)H] activity"/>
    <property type="evidence" value="ECO:0007669"/>
    <property type="project" value="TreeGrafter"/>
</dbReference>
<dbReference type="Pfam" id="PF13460">
    <property type="entry name" value="NAD_binding_10"/>
    <property type="match status" value="1"/>
</dbReference>
<evidence type="ECO:0000313" key="2">
    <source>
        <dbReference type="EMBL" id="SMX49860.1"/>
    </source>
</evidence>
<dbReference type="GO" id="GO:0042602">
    <property type="term" value="F:riboflavin reductase (NADPH) activity"/>
    <property type="evidence" value="ECO:0007669"/>
    <property type="project" value="TreeGrafter"/>
</dbReference>
<dbReference type="Gene3D" id="3.40.50.720">
    <property type="entry name" value="NAD(P)-binding Rossmann-like Domain"/>
    <property type="match status" value="1"/>
</dbReference>
<dbReference type="PANTHER" id="PTHR43355">
    <property type="entry name" value="FLAVIN REDUCTASE (NADPH)"/>
    <property type="match status" value="1"/>
</dbReference>
<dbReference type="EMBL" id="FXYH01000024">
    <property type="protein sequence ID" value="SMX49860.1"/>
    <property type="molecule type" value="Genomic_DNA"/>
</dbReference>
<evidence type="ECO:0000313" key="3">
    <source>
        <dbReference type="Proteomes" id="UP000220836"/>
    </source>
</evidence>
<keyword evidence="2" id="KW-0560">Oxidoreductase</keyword>
<dbReference type="InterPro" id="IPR036291">
    <property type="entry name" value="NAD(P)-bd_dom_sf"/>
</dbReference>
<proteinExistence type="predicted"/>
<reference evidence="2 3" key="1">
    <citation type="submission" date="2017-05" db="EMBL/GenBank/DDBJ databases">
        <authorList>
            <person name="Song R."/>
            <person name="Chenine A.L."/>
            <person name="Ruprecht R.M."/>
        </authorList>
    </citation>
    <scope>NUCLEOTIDE SEQUENCE [LARGE SCALE GENOMIC DNA]</scope>
    <source>
        <strain evidence="2 3">CECT 8663</strain>
    </source>
</reference>
<organism evidence="2 3">
    <name type="scientific">Pelagimonas varians</name>
    <dbReference type="NCBI Taxonomy" id="696760"/>
    <lineage>
        <taxon>Bacteria</taxon>
        <taxon>Pseudomonadati</taxon>
        <taxon>Pseudomonadota</taxon>
        <taxon>Alphaproteobacteria</taxon>
        <taxon>Rhodobacterales</taxon>
        <taxon>Roseobacteraceae</taxon>
        <taxon>Pelagimonas</taxon>
    </lineage>
</organism>
<dbReference type="OrthoDB" id="7352262at2"/>
<name>A0A238L4T6_9RHOB</name>
<dbReference type="SUPFAM" id="SSF51735">
    <property type="entry name" value="NAD(P)-binding Rossmann-fold domains"/>
    <property type="match status" value="1"/>
</dbReference>
<protein>
    <submittedName>
        <fullName evidence="2">NAD(P)H azoreductase</fullName>
        <ecNumber evidence="2">1.7.-.-</ecNumber>
    </submittedName>
</protein>
<dbReference type="EC" id="1.7.-.-" evidence="2"/>
<dbReference type="Proteomes" id="UP000220836">
    <property type="component" value="Unassembled WGS sequence"/>
</dbReference>
<accession>A0A238L4T6</accession>
<keyword evidence="3" id="KW-1185">Reference proteome</keyword>
<gene>
    <name evidence="2" type="primary">azoB_2</name>
    <name evidence="2" type="ORF">PEV8663_04372</name>
</gene>
<dbReference type="RefSeq" id="WP_097806789.1">
    <property type="nucleotide sequence ID" value="NZ_FXYH01000024.1"/>
</dbReference>